<dbReference type="RefSeq" id="WP_104716217.1">
    <property type="nucleotide sequence ID" value="NZ_PTRA01000012.1"/>
</dbReference>
<dbReference type="GO" id="GO:0020037">
    <property type="term" value="F:heme binding"/>
    <property type="evidence" value="ECO:0007669"/>
    <property type="project" value="InterPro"/>
</dbReference>
<sequence>MQSFRTELENPLVEKDIVDLERKIRLFREGKIHEEKFRSLRLARGVYGQRQQGVQMVRIKLPYGKMTFNQWKRIADISDEYSTGNLHLTTRQDIQIHFVSLDRTPELWAKLEQDDITLREACGNTVRNVTASPTAGIDPQEPFDVTPYADATFRYFLRNPICQEMGRKFKISFSSSDADTALSYMHDLGFVPKIKDGQRGFKVLVGGGLGAQPALAHLYHEFLPVDQLIPTVEAVLRIFDRHGERNSRHKARLKFLIAKIGFDEFKRLVTEEWTALKSKTYTIEAPVEAALEVPTGSLAYATDEVYNQWLKSNVFPQKQSGYYGVFVRVPLGNIHSETSRSLIGQIEPYVANDVRVSINQGLLFRFVKAEDLPRVYEILAAHELAQPGANSTANITACPGTDTCNLAISDSTSISLELEKVIGQEFPDLIFNNDILIKISGCMNACGQHSMAQIGLHGSSMKAPDKRVLPALQVLLGGGTLGDGSGRVADKVIKIPSKRGPQALRWILNDYEQNANDGEYFNDYYDRQGEKYFYGILKPLTDLSTVVDSDFVDWGQTESFATEIGVGECASVIIDLVATLLFETEEKFDWAEQALKEGRYADSIYYSYSVFVSGAKALLLDKSVSVSTQHAVIKEFDKQFVESGEFSFAGQTFTERVLQINQQEPSPEFAERFLGEALDFLQRAKAFREEAVAAKA</sequence>
<keyword evidence="4" id="KW-0560">Oxidoreductase</keyword>
<feature type="domain" description="Nitrite/sulphite reductase 4Fe-4S" evidence="7">
    <location>
        <begin position="390"/>
        <end position="533"/>
    </location>
</feature>
<dbReference type="SUPFAM" id="SSF55124">
    <property type="entry name" value="Nitrite/Sulfite reductase N-terminal domain-like"/>
    <property type="match status" value="2"/>
</dbReference>
<keyword evidence="5" id="KW-0408">Iron</keyword>
<accession>A0A2S7IEA6</accession>
<evidence type="ECO:0000313" key="10">
    <source>
        <dbReference type="Proteomes" id="UP000239590"/>
    </source>
</evidence>
<evidence type="ECO:0000256" key="3">
    <source>
        <dbReference type="ARBA" id="ARBA00022723"/>
    </source>
</evidence>
<feature type="domain" description="Nitrite/Sulfite reductase ferredoxin-like" evidence="8">
    <location>
        <begin position="316"/>
        <end position="381"/>
    </location>
</feature>
<protein>
    <submittedName>
        <fullName evidence="9">Nitrite reductase</fullName>
    </submittedName>
</protein>
<name>A0A2S7IEA6_9BACT</name>
<evidence type="ECO:0000256" key="6">
    <source>
        <dbReference type="ARBA" id="ARBA00023014"/>
    </source>
</evidence>
<feature type="domain" description="Nitrite/sulphite reductase 4Fe-4S" evidence="7">
    <location>
        <begin position="122"/>
        <end position="274"/>
    </location>
</feature>
<keyword evidence="1" id="KW-0004">4Fe-4S</keyword>
<keyword evidence="3" id="KW-0479">Metal-binding</keyword>
<keyword evidence="2" id="KW-0349">Heme</keyword>
<dbReference type="InterPro" id="IPR051329">
    <property type="entry name" value="NIR_SIR_4Fe-4S"/>
</dbReference>
<dbReference type="GO" id="GO:0051539">
    <property type="term" value="F:4 iron, 4 sulfur cluster binding"/>
    <property type="evidence" value="ECO:0007669"/>
    <property type="project" value="UniProtKB-KW"/>
</dbReference>
<dbReference type="InterPro" id="IPR045854">
    <property type="entry name" value="NO2/SO3_Rdtase_4Fe4S_sf"/>
</dbReference>
<dbReference type="OrthoDB" id="9803707at2"/>
<comment type="caution">
    <text evidence="9">The sequence shown here is derived from an EMBL/GenBank/DDBJ whole genome shotgun (WGS) entry which is preliminary data.</text>
</comment>
<evidence type="ECO:0000256" key="1">
    <source>
        <dbReference type="ARBA" id="ARBA00022485"/>
    </source>
</evidence>
<dbReference type="InterPro" id="IPR005117">
    <property type="entry name" value="NiRdtase/SiRdtase_haem-b_fer"/>
</dbReference>
<dbReference type="Gene3D" id="3.30.413.10">
    <property type="entry name" value="Sulfite Reductase Hemoprotein, domain 1"/>
    <property type="match status" value="2"/>
</dbReference>
<dbReference type="InterPro" id="IPR036136">
    <property type="entry name" value="Nit/Sulf_reduc_fer-like_dom_sf"/>
</dbReference>
<dbReference type="Pfam" id="PF01077">
    <property type="entry name" value="NIR_SIR"/>
    <property type="match status" value="2"/>
</dbReference>
<feature type="domain" description="Nitrite/Sulfite reductase ferredoxin-like" evidence="8">
    <location>
        <begin position="47"/>
        <end position="112"/>
    </location>
</feature>
<evidence type="ECO:0000313" key="9">
    <source>
        <dbReference type="EMBL" id="PQA52857.1"/>
    </source>
</evidence>
<organism evidence="9 10">
    <name type="scientific">Siphonobacter curvatus</name>
    <dbReference type="NCBI Taxonomy" id="2094562"/>
    <lineage>
        <taxon>Bacteria</taxon>
        <taxon>Pseudomonadati</taxon>
        <taxon>Bacteroidota</taxon>
        <taxon>Cytophagia</taxon>
        <taxon>Cytophagales</taxon>
        <taxon>Cytophagaceae</taxon>
        <taxon>Siphonobacter</taxon>
    </lineage>
</organism>
<evidence type="ECO:0000256" key="4">
    <source>
        <dbReference type="ARBA" id="ARBA00023002"/>
    </source>
</evidence>
<evidence type="ECO:0000259" key="8">
    <source>
        <dbReference type="Pfam" id="PF03460"/>
    </source>
</evidence>
<dbReference type="EMBL" id="PTRA01000012">
    <property type="protein sequence ID" value="PQA52857.1"/>
    <property type="molecule type" value="Genomic_DNA"/>
</dbReference>
<dbReference type="Gene3D" id="1.20.120.330">
    <property type="entry name" value="Nucleotidyltransferases domain 2"/>
    <property type="match status" value="1"/>
</dbReference>
<dbReference type="PRINTS" id="PR00397">
    <property type="entry name" value="SIROHAEM"/>
</dbReference>
<dbReference type="PANTHER" id="PTHR32439:SF9">
    <property type="entry name" value="BLR3264 PROTEIN"/>
    <property type="match status" value="1"/>
</dbReference>
<dbReference type="Proteomes" id="UP000239590">
    <property type="component" value="Unassembled WGS sequence"/>
</dbReference>
<dbReference type="PANTHER" id="PTHR32439">
    <property type="entry name" value="FERREDOXIN--NITRITE REDUCTASE, CHLOROPLASTIC"/>
    <property type="match status" value="1"/>
</dbReference>
<dbReference type="InterPro" id="IPR006067">
    <property type="entry name" value="NO2/SO3_Rdtase_4Fe4S_dom"/>
</dbReference>
<evidence type="ECO:0000259" key="7">
    <source>
        <dbReference type="Pfam" id="PF01077"/>
    </source>
</evidence>
<proteinExistence type="predicted"/>
<evidence type="ECO:0000256" key="5">
    <source>
        <dbReference type="ARBA" id="ARBA00023004"/>
    </source>
</evidence>
<gene>
    <name evidence="9" type="ORF">C5O19_25605</name>
</gene>
<dbReference type="GO" id="GO:0016491">
    <property type="term" value="F:oxidoreductase activity"/>
    <property type="evidence" value="ECO:0007669"/>
    <property type="project" value="UniProtKB-KW"/>
</dbReference>
<dbReference type="Pfam" id="PF03460">
    <property type="entry name" value="NIR_SIR_ferr"/>
    <property type="match status" value="2"/>
</dbReference>
<keyword evidence="10" id="KW-1185">Reference proteome</keyword>
<dbReference type="InterPro" id="IPR006066">
    <property type="entry name" value="NO2/SO3_Rdtase_FeS/sirohaem_BS"/>
</dbReference>
<dbReference type="Gene3D" id="3.90.480.10">
    <property type="entry name" value="Sulfite Reductase Hemoprotein,Domain 2"/>
    <property type="match status" value="1"/>
</dbReference>
<dbReference type="AlphaFoldDB" id="A0A2S7IEA6"/>
<keyword evidence="6" id="KW-0411">Iron-sulfur</keyword>
<evidence type="ECO:0000256" key="2">
    <source>
        <dbReference type="ARBA" id="ARBA00022617"/>
    </source>
</evidence>
<dbReference type="GO" id="GO:0046872">
    <property type="term" value="F:metal ion binding"/>
    <property type="evidence" value="ECO:0007669"/>
    <property type="project" value="UniProtKB-KW"/>
</dbReference>
<dbReference type="SUPFAM" id="SSF56014">
    <property type="entry name" value="Nitrite and sulphite reductase 4Fe-4S domain-like"/>
    <property type="match status" value="2"/>
</dbReference>
<reference evidence="10" key="1">
    <citation type="submission" date="2018-02" db="EMBL/GenBank/DDBJ databases">
        <title>Genome sequencing of Solimonas sp. HR-BB.</title>
        <authorList>
            <person name="Lee Y."/>
            <person name="Jeon C.O."/>
        </authorList>
    </citation>
    <scope>NUCLEOTIDE SEQUENCE [LARGE SCALE GENOMIC DNA]</scope>
    <source>
        <strain evidence="10">HR-U</strain>
    </source>
</reference>